<evidence type="ECO:0000313" key="1">
    <source>
        <dbReference type="EMBL" id="EEG33529.1"/>
    </source>
</evidence>
<protein>
    <submittedName>
        <fullName evidence="1">Uncharacterized protein</fullName>
    </submittedName>
</protein>
<reference evidence="1 2" key="1">
    <citation type="submission" date="2009-01" db="EMBL/GenBank/DDBJ databases">
        <authorList>
            <person name="Fulton L."/>
            <person name="Clifton S."/>
            <person name="Chinwalla A.T."/>
            <person name="Mitreva M."/>
            <person name="Sodergren E."/>
            <person name="Weinstock G."/>
            <person name="Clifton S."/>
            <person name="Dooling D.J."/>
            <person name="Fulton B."/>
            <person name="Minx P."/>
            <person name="Pepin K.H."/>
            <person name="Johnson M."/>
            <person name="Bhonagiri V."/>
            <person name="Nash W.E."/>
            <person name="Mardis E.R."/>
            <person name="Wilson R.K."/>
        </authorList>
    </citation>
    <scope>NUCLEOTIDE SEQUENCE [LARGE SCALE GENOMIC DNA]</scope>
    <source>
        <strain evidence="1 2">NRL30031/H210</strain>
    </source>
</reference>
<dbReference type="AlphaFoldDB" id="C0EN46"/>
<dbReference type="Proteomes" id="UP000004457">
    <property type="component" value="Unassembled WGS sequence"/>
</dbReference>
<comment type="caution">
    <text evidence="1">The sequence shown here is derived from an EMBL/GenBank/DDBJ whole genome shotgun (WGS) entry which is preliminary data.</text>
</comment>
<keyword evidence="2" id="KW-1185">Reference proteome</keyword>
<accession>C0EN46</accession>
<dbReference type="GeneID" id="49972340"/>
<dbReference type="RefSeq" id="WP_003680610.1">
    <property type="nucleotide sequence ID" value="NZ_ACEN01000063.1"/>
</dbReference>
<dbReference type="EMBL" id="ACEN01000063">
    <property type="protein sequence ID" value="EEG33529.1"/>
    <property type="molecule type" value="Genomic_DNA"/>
</dbReference>
<gene>
    <name evidence="1" type="ORF">NEIFLAOT_01379</name>
</gene>
<proteinExistence type="predicted"/>
<evidence type="ECO:0000313" key="2">
    <source>
        <dbReference type="Proteomes" id="UP000004457"/>
    </source>
</evidence>
<sequence length="54" mass="6260">MKLSSSAEGTRFISAYPQYGNLIGCFYADYDTDKLQIEQEIRISVDKSQMVWFD</sequence>
<organism evidence="1 2">
    <name type="scientific">Neisseria flavescens NRL30031/H210</name>
    <dbReference type="NCBI Taxonomy" id="546264"/>
    <lineage>
        <taxon>Bacteria</taxon>
        <taxon>Pseudomonadati</taxon>
        <taxon>Pseudomonadota</taxon>
        <taxon>Betaproteobacteria</taxon>
        <taxon>Neisseriales</taxon>
        <taxon>Neisseriaceae</taxon>
        <taxon>Neisseria</taxon>
    </lineage>
</organism>
<name>C0EN46_NEIFL</name>